<comment type="caution">
    <text evidence="9">The sequence shown here is derived from an EMBL/GenBank/DDBJ whole genome shotgun (WGS) entry which is preliminary data.</text>
</comment>
<name>A0ABY1NQ32_9BACT</name>
<evidence type="ECO:0000256" key="7">
    <source>
        <dbReference type="RuleBase" id="RU365095"/>
    </source>
</evidence>
<evidence type="ECO:0000256" key="3">
    <source>
        <dbReference type="ARBA" id="ARBA00004961"/>
    </source>
</evidence>
<proteinExistence type="inferred from homology"/>
<dbReference type="EC" id="3.1.1.31" evidence="5 7"/>
<evidence type="ECO:0000256" key="5">
    <source>
        <dbReference type="ARBA" id="ARBA00013198"/>
    </source>
</evidence>
<evidence type="ECO:0000256" key="4">
    <source>
        <dbReference type="ARBA" id="ARBA00010662"/>
    </source>
</evidence>
<dbReference type="InterPro" id="IPR005900">
    <property type="entry name" value="6-phosphogluconolactonase_DevB"/>
</dbReference>
<dbReference type="InterPro" id="IPR039104">
    <property type="entry name" value="6PGL"/>
</dbReference>
<protein>
    <recommendedName>
        <fullName evidence="6 7">6-phosphogluconolactonase</fullName>
        <shortName evidence="7">6PGL</shortName>
        <ecNumber evidence="5 7">3.1.1.31</ecNumber>
    </recommendedName>
</protein>
<evidence type="ECO:0000313" key="10">
    <source>
        <dbReference type="Proteomes" id="UP001157915"/>
    </source>
</evidence>
<dbReference type="PANTHER" id="PTHR11054">
    <property type="entry name" value="6-PHOSPHOGLUCONOLACTONASE"/>
    <property type="match status" value="1"/>
</dbReference>
<keyword evidence="10" id="KW-1185">Reference proteome</keyword>
<keyword evidence="7" id="KW-0378">Hydrolase</keyword>
<comment type="similarity">
    <text evidence="4 7">Belongs to the glucosamine/galactosamine-6-phosphate isomerase family. 6-phosphogluconolactonase subfamily.</text>
</comment>
<dbReference type="SUPFAM" id="SSF100950">
    <property type="entry name" value="NagB/RpiA/CoA transferase-like"/>
    <property type="match status" value="1"/>
</dbReference>
<feature type="domain" description="Glucosamine/galactosamine-6-phosphate isomerase" evidence="8">
    <location>
        <begin position="10"/>
        <end position="226"/>
    </location>
</feature>
<dbReference type="NCBIfam" id="TIGR01198">
    <property type="entry name" value="pgl"/>
    <property type="match status" value="1"/>
</dbReference>
<evidence type="ECO:0000256" key="6">
    <source>
        <dbReference type="ARBA" id="ARBA00020337"/>
    </source>
</evidence>
<comment type="pathway">
    <text evidence="3 7">Carbohydrate degradation; pentose phosphate pathway; D-ribulose 5-phosphate from D-glucose 6-phosphate (oxidative stage): step 2/3.</text>
</comment>
<dbReference type="PANTHER" id="PTHR11054:SF0">
    <property type="entry name" value="6-PHOSPHOGLUCONOLACTONASE"/>
    <property type="match status" value="1"/>
</dbReference>
<evidence type="ECO:0000256" key="1">
    <source>
        <dbReference type="ARBA" id="ARBA00000832"/>
    </source>
</evidence>
<gene>
    <name evidence="7" type="primary">pgl</name>
    <name evidence="9" type="ORF">SAMN06265367_102363</name>
</gene>
<dbReference type="Proteomes" id="UP001157915">
    <property type="component" value="Unassembled WGS sequence"/>
</dbReference>
<comment type="function">
    <text evidence="2 7">Hydrolysis of 6-phosphogluconolactone to 6-phosphogluconate.</text>
</comment>
<evidence type="ECO:0000313" key="9">
    <source>
        <dbReference type="EMBL" id="SMP14509.1"/>
    </source>
</evidence>
<organism evidence="9 10">
    <name type="scientific">Algoriphagus winogradskyi</name>
    <dbReference type="NCBI Taxonomy" id="237017"/>
    <lineage>
        <taxon>Bacteria</taxon>
        <taxon>Pseudomonadati</taxon>
        <taxon>Bacteroidota</taxon>
        <taxon>Cytophagia</taxon>
        <taxon>Cytophagales</taxon>
        <taxon>Cyclobacteriaceae</taxon>
        <taxon>Algoriphagus</taxon>
    </lineage>
</organism>
<dbReference type="RefSeq" id="WP_283412160.1">
    <property type="nucleotide sequence ID" value="NZ_FXUA01000002.1"/>
</dbReference>
<comment type="catalytic activity">
    <reaction evidence="1 7">
        <text>6-phospho-D-glucono-1,5-lactone + H2O = 6-phospho-D-gluconate + H(+)</text>
        <dbReference type="Rhea" id="RHEA:12556"/>
        <dbReference type="ChEBI" id="CHEBI:15377"/>
        <dbReference type="ChEBI" id="CHEBI:15378"/>
        <dbReference type="ChEBI" id="CHEBI:57955"/>
        <dbReference type="ChEBI" id="CHEBI:58759"/>
        <dbReference type="EC" id="3.1.1.31"/>
    </reaction>
</comment>
<dbReference type="EMBL" id="FXUA01000002">
    <property type="protein sequence ID" value="SMP14509.1"/>
    <property type="molecule type" value="Genomic_DNA"/>
</dbReference>
<dbReference type="InterPro" id="IPR006148">
    <property type="entry name" value="Glc/Gal-6P_isomerase"/>
</dbReference>
<evidence type="ECO:0000256" key="2">
    <source>
        <dbReference type="ARBA" id="ARBA00002681"/>
    </source>
</evidence>
<dbReference type="Gene3D" id="3.40.50.1360">
    <property type="match status" value="1"/>
</dbReference>
<dbReference type="CDD" id="cd01400">
    <property type="entry name" value="6PGL"/>
    <property type="match status" value="1"/>
</dbReference>
<dbReference type="InterPro" id="IPR037171">
    <property type="entry name" value="NagB/RpiA_transferase-like"/>
</dbReference>
<dbReference type="Pfam" id="PF01182">
    <property type="entry name" value="Glucosamine_iso"/>
    <property type="match status" value="1"/>
</dbReference>
<evidence type="ECO:0000259" key="8">
    <source>
        <dbReference type="Pfam" id="PF01182"/>
    </source>
</evidence>
<sequence>MNIIVSSSKESLAEEFAYMLKEMSDTGEKIHVALSGGSTPKVIFDYIAEELGEEIFWDNINFYWGDERCVPPTDSESNYKMTVDHLLSKIDMPEENIFRVLGENDPEEEAIRYSEVLESELPIVNGIPQFDLVMLGMGDDGHTVSIFPYNIELWDSKENCVVAVHPDSGQKRVTITGKIVNNAKAVAFLVTGANKADKVKEIVMLEGDYANYPASLVKPSSEELTWYLDQDSAKNLEFTSED</sequence>
<accession>A0ABY1NQ32</accession>
<reference evidence="9 10" key="1">
    <citation type="submission" date="2017-05" db="EMBL/GenBank/DDBJ databases">
        <authorList>
            <person name="Varghese N."/>
            <person name="Submissions S."/>
        </authorList>
    </citation>
    <scope>NUCLEOTIDE SEQUENCE [LARGE SCALE GENOMIC DNA]</scope>
    <source>
        <strain evidence="9 10">DSM 15360</strain>
    </source>
</reference>